<feature type="region of interest" description="Disordered" evidence="1">
    <location>
        <begin position="258"/>
        <end position="284"/>
    </location>
</feature>
<keyword evidence="3" id="KW-1185">Reference proteome</keyword>
<feature type="compositionally biased region" description="Polar residues" evidence="1">
    <location>
        <begin position="273"/>
        <end position="284"/>
    </location>
</feature>
<evidence type="ECO:0000313" key="3">
    <source>
        <dbReference type="Proteomes" id="UP000218231"/>
    </source>
</evidence>
<evidence type="ECO:0000256" key="1">
    <source>
        <dbReference type="SAM" id="MobiDB-lite"/>
    </source>
</evidence>
<protein>
    <submittedName>
        <fullName evidence="2">Uncharacterized protein</fullName>
    </submittedName>
</protein>
<proteinExistence type="predicted"/>
<sequence>MRKMPLPDPEMMEHWKRDFSAATLQRGERYAEQGLVQIQSHGESRIDSTCRGSGGNVYRQRIIITARPSGQCHVRGNCSCPHWLQGLEQPTPRQDGAEDRRGRMVCYELMLVDDHSSCALRVRKGTREEHGIRYSRIHSLYELLYEPPKYVKEEDLRILRQLSAQNAPYGQERGYTLKGHEGGELLQRVLDTGRLMFIEGLPLLQQGAERRAQFRWVRLDNGDYRGMWYCGEQPLNCILPLIPLFYFDIDTKEVATSSTRSTIACRPPPPCRKNSSTASSQPRT</sequence>
<organism evidence="2 3">
    <name type="scientific">Diploscapter pachys</name>
    <dbReference type="NCBI Taxonomy" id="2018661"/>
    <lineage>
        <taxon>Eukaryota</taxon>
        <taxon>Metazoa</taxon>
        <taxon>Ecdysozoa</taxon>
        <taxon>Nematoda</taxon>
        <taxon>Chromadorea</taxon>
        <taxon>Rhabditida</taxon>
        <taxon>Rhabditina</taxon>
        <taxon>Rhabditomorpha</taxon>
        <taxon>Rhabditoidea</taxon>
        <taxon>Rhabditidae</taxon>
        <taxon>Diploscapter</taxon>
    </lineage>
</organism>
<dbReference type="AlphaFoldDB" id="A0A2A2K4W3"/>
<evidence type="ECO:0000313" key="2">
    <source>
        <dbReference type="EMBL" id="PAV68839.1"/>
    </source>
</evidence>
<dbReference type="EMBL" id="LIAE01009681">
    <property type="protein sequence ID" value="PAV68839.1"/>
    <property type="molecule type" value="Genomic_DNA"/>
</dbReference>
<gene>
    <name evidence="2" type="ORF">WR25_19762</name>
</gene>
<comment type="caution">
    <text evidence="2">The sequence shown here is derived from an EMBL/GenBank/DDBJ whole genome shotgun (WGS) entry which is preliminary data.</text>
</comment>
<reference evidence="2 3" key="1">
    <citation type="journal article" date="2017" name="Curr. Biol.">
        <title>Genome architecture and evolution of a unichromosomal asexual nematode.</title>
        <authorList>
            <person name="Fradin H."/>
            <person name="Zegar C."/>
            <person name="Gutwein M."/>
            <person name="Lucas J."/>
            <person name="Kovtun M."/>
            <person name="Corcoran D."/>
            <person name="Baugh L.R."/>
            <person name="Kiontke K."/>
            <person name="Gunsalus K."/>
            <person name="Fitch D.H."/>
            <person name="Piano F."/>
        </authorList>
    </citation>
    <scope>NUCLEOTIDE SEQUENCE [LARGE SCALE GENOMIC DNA]</scope>
    <source>
        <strain evidence="2">PF1309</strain>
    </source>
</reference>
<dbReference type="Proteomes" id="UP000218231">
    <property type="component" value="Unassembled WGS sequence"/>
</dbReference>
<name>A0A2A2K4W3_9BILA</name>
<accession>A0A2A2K4W3</accession>